<dbReference type="InterPro" id="IPR008972">
    <property type="entry name" value="Cupredoxin"/>
</dbReference>
<dbReference type="InterPro" id="IPR011706">
    <property type="entry name" value="Cu-oxidase_C"/>
</dbReference>
<evidence type="ECO:0000259" key="5">
    <source>
        <dbReference type="Pfam" id="PF00394"/>
    </source>
</evidence>
<dbReference type="FunFam" id="2.60.40.420:FF:000021">
    <property type="entry name" value="Extracellular dihydrogeodin oxidase/laccase"/>
    <property type="match status" value="1"/>
</dbReference>
<dbReference type="Pfam" id="PF00394">
    <property type="entry name" value="Cu-oxidase"/>
    <property type="match status" value="1"/>
</dbReference>
<evidence type="ECO:0000259" key="7">
    <source>
        <dbReference type="Pfam" id="PF07732"/>
    </source>
</evidence>
<dbReference type="CDD" id="cd13854">
    <property type="entry name" value="CuRO_1_MaLCC_like"/>
    <property type="match status" value="1"/>
</dbReference>
<dbReference type="GO" id="GO:0016491">
    <property type="term" value="F:oxidoreductase activity"/>
    <property type="evidence" value="ECO:0007669"/>
    <property type="project" value="UniProtKB-KW"/>
</dbReference>
<dbReference type="EMBL" id="AMGY01000012">
    <property type="protein sequence ID" value="EXJ76872.1"/>
    <property type="molecule type" value="Genomic_DNA"/>
</dbReference>
<dbReference type="SUPFAM" id="SSF49503">
    <property type="entry name" value="Cupredoxins"/>
    <property type="match status" value="3"/>
</dbReference>
<dbReference type="InterPro" id="IPR033138">
    <property type="entry name" value="Cu_oxidase_CS"/>
</dbReference>
<dbReference type="PROSITE" id="PS00080">
    <property type="entry name" value="MULTICOPPER_OXIDASE2"/>
    <property type="match status" value="1"/>
</dbReference>
<evidence type="ECO:0000256" key="2">
    <source>
        <dbReference type="ARBA" id="ARBA00022723"/>
    </source>
</evidence>
<evidence type="ECO:0000313" key="8">
    <source>
        <dbReference type="EMBL" id="EXJ76872.1"/>
    </source>
</evidence>
<keyword evidence="9" id="KW-1185">Reference proteome</keyword>
<keyword evidence="4" id="KW-0186">Copper</keyword>
<dbReference type="InterPro" id="IPR002355">
    <property type="entry name" value="Cu_oxidase_Cu_BS"/>
</dbReference>
<sequence>MGIFARFWTTVVTIGHWITLSPFNNHEGYQQPIGGKFPVSIDLPNANRPRPIFSPPGSNIQGFHCDYSAMGPNWIDCSTTIPGCWLKNTVNGEQLDVTTDYEDPALTPIGITRNYTLYVTENNTINADGLDFTDAKMFNGTFPGPLLEACWGDTVNVTVVNKMTFNGTSIHWHGIRQWKTMHMDGVNGITQCPIAPGDSFSYVWKAMQYGSSWYHSHYSVQYADGLQGPITLHGPTTMSYDTAISPLITSDWLHDSAFQAEFQISPKADPTILLDGTGNITRFYGHNIPSDPPGFNSSTIPKGFEMTFNSTSPNNQTGARRYLLRIINTSYATEITFSIDNHYLVVVEADFVPVLPKNVTSILVAIGQRYHIIVEAQPATLGAANPIEPNGNYWIRTNTSGCFDDIKGSITGYERTGILRYTNSTSEPTSSTWPDIAELTDCYDSLSGSLQTAYNWTVTAPQNGLSGSLGQGGELFNVEFNSPGNTPQYAAAFVNFQRSPNADFTPFQTTYGNPTFLNLDNTADAWPVGWVVVPESYTDDDFVSTPQIVKQTILTQVFQIHLHGHDFAILEYEANATFDVQPWKAPYIGPVRRDVVLLPPKGYAVIAFKTDNPGAWLIHCHIAFHASGGLSLQILERQADANDIWPPGNSTALSVANRLCSNWNSWAYDCKNYWPGEVNGSYPACDNATILQNDSGV</sequence>
<evidence type="ECO:0008006" key="10">
    <source>
        <dbReference type="Google" id="ProtNLM"/>
    </source>
</evidence>
<dbReference type="PANTHER" id="PTHR11709:SF71">
    <property type="entry name" value="OXIDOREDUCTASE TPCJ"/>
    <property type="match status" value="1"/>
</dbReference>
<keyword evidence="2" id="KW-0479">Metal-binding</keyword>
<dbReference type="RefSeq" id="XP_007738797.1">
    <property type="nucleotide sequence ID" value="XM_007740607.1"/>
</dbReference>
<dbReference type="InterPro" id="IPR011707">
    <property type="entry name" value="Cu-oxidase-like_N"/>
</dbReference>
<dbReference type="Pfam" id="PF07731">
    <property type="entry name" value="Cu-oxidase_2"/>
    <property type="match status" value="1"/>
</dbReference>
<organism evidence="8 9">
    <name type="scientific">Capronia epimyces CBS 606.96</name>
    <dbReference type="NCBI Taxonomy" id="1182542"/>
    <lineage>
        <taxon>Eukaryota</taxon>
        <taxon>Fungi</taxon>
        <taxon>Dikarya</taxon>
        <taxon>Ascomycota</taxon>
        <taxon>Pezizomycotina</taxon>
        <taxon>Eurotiomycetes</taxon>
        <taxon>Chaetothyriomycetidae</taxon>
        <taxon>Chaetothyriales</taxon>
        <taxon>Herpotrichiellaceae</taxon>
        <taxon>Capronia</taxon>
    </lineage>
</organism>
<evidence type="ECO:0000256" key="3">
    <source>
        <dbReference type="ARBA" id="ARBA00023002"/>
    </source>
</evidence>
<dbReference type="InterPro" id="IPR045087">
    <property type="entry name" value="Cu-oxidase_fam"/>
</dbReference>
<accession>W9X8U4</accession>
<comment type="caution">
    <text evidence="8">The sequence shown here is derived from an EMBL/GenBank/DDBJ whole genome shotgun (WGS) entry which is preliminary data.</text>
</comment>
<gene>
    <name evidence="8" type="ORF">A1O3_10517</name>
</gene>
<dbReference type="STRING" id="1182542.W9X8U4"/>
<dbReference type="Gene3D" id="2.60.40.420">
    <property type="entry name" value="Cupredoxins - blue copper proteins"/>
    <property type="match status" value="3"/>
</dbReference>
<dbReference type="Pfam" id="PF07732">
    <property type="entry name" value="Cu-oxidase_3"/>
    <property type="match status" value="1"/>
</dbReference>
<comment type="similarity">
    <text evidence="1">Belongs to the multicopper oxidase family.</text>
</comment>
<keyword evidence="3" id="KW-0560">Oxidoreductase</keyword>
<name>W9X8U4_9EURO</name>
<evidence type="ECO:0000256" key="1">
    <source>
        <dbReference type="ARBA" id="ARBA00010609"/>
    </source>
</evidence>
<dbReference type="GeneID" id="19174597"/>
<dbReference type="HOGENOM" id="CLU_006504_3_2_1"/>
<protein>
    <recommendedName>
        <fullName evidence="10">Laccase</fullName>
    </recommendedName>
</protein>
<dbReference type="AlphaFoldDB" id="W9X8U4"/>
<dbReference type="GO" id="GO:0005507">
    <property type="term" value="F:copper ion binding"/>
    <property type="evidence" value="ECO:0007669"/>
    <property type="project" value="InterPro"/>
</dbReference>
<dbReference type="PROSITE" id="PS00079">
    <property type="entry name" value="MULTICOPPER_OXIDASE1"/>
    <property type="match status" value="1"/>
</dbReference>
<dbReference type="OrthoDB" id="2121828at2759"/>
<evidence type="ECO:0000313" key="9">
    <source>
        <dbReference type="Proteomes" id="UP000019478"/>
    </source>
</evidence>
<dbReference type="PANTHER" id="PTHR11709">
    <property type="entry name" value="MULTI-COPPER OXIDASE"/>
    <property type="match status" value="1"/>
</dbReference>
<dbReference type="InterPro" id="IPR001117">
    <property type="entry name" value="Cu-oxidase_2nd"/>
</dbReference>
<reference evidence="8 9" key="1">
    <citation type="submission" date="2013-03" db="EMBL/GenBank/DDBJ databases">
        <title>The Genome Sequence of Capronia epimyces CBS 606.96.</title>
        <authorList>
            <consortium name="The Broad Institute Genomics Platform"/>
            <person name="Cuomo C."/>
            <person name="de Hoog S."/>
            <person name="Gorbushina A."/>
            <person name="Walker B."/>
            <person name="Young S.K."/>
            <person name="Zeng Q."/>
            <person name="Gargeya S."/>
            <person name="Fitzgerald M."/>
            <person name="Haas B."/>
            <person name="Abouelleil A."/>
            <person name="Allen A.W."/>
            <person name="Alvarado L."/>
            <person name="Arachchi H.M."/>
            <person name="Berlin A.M."/>
            <person name="Chapman S.B."/>
            <person name="Gainer-Dewar J."/>
            <person name="Goldberg J."/>
            <person name="Griggs A."/>
            <person name="Gujja S."/>
            <person name="Hansen M."/>
            <person name="Howarth C."/>
            <person name="Imamovic A."/>
            <person name="Ireland A."/>
            <person name="Larimer J."/>
            <person name="McCowan C."/>
            <person name="Murphy C."/>
            <person name="Pearson M."/>
            <person name="Poon T.W."/>
            <person name="Priest M."/>
            <person name="Roberts A."/>
            <person name="Saif S."/>
            <person name="Shea T."/>
            <person name="Sisk P."/>
            <person name="Sykes S."/>
            <person name="Wortman J."/>
            <person name="Nusbaum C."/>
            <person name="Birren B."/>
        </authorList>
    </citation>
    <scope>NUCLEOTIDE SEQUENCE [LARGE SCALE GENOMIC DNA]</scope>
    <source>
        <strain evidence="8 9">CBS 606.96</strain>
    </source>
</reference>
<proteinExistence type="inferred from homology"/>
<dbReference type="eggNOG" id="KOG1263">
    <property type="taxonomic scope" value="Eukaryota"/>
</dbReference>
<feature type="domain" description="Plastocyanin-like" evidence="7">
    <location>
        <begin position="123"/>
        <end position="235"/>
    </location>
</feature>
<feature type="domain" description="Plastocyanin-like" evidence="6">
    <location>
        <begin position="560"/>
        <end position="638"/>
    </location>
</feature>
<feature type="domain" description="Plastocyanin-like" evidence="5">
    <location>
        <begin position="249"/>
        <end position="423"/>
    </location>
</feature>
<evidence type="ECO:0000259" key="6">
    <source>
        <dbReference type="Pfam" id="PF07731"/>
    </source>
</evidence>
<evidence type="ECO:0000256" key="4">
    <source>
        <dbReference type="ARBA" id="ARBA00023008"/>
    </source>
</evidence>
<dbReference type="Proteomes" id="UP000019478">
    <property type="component" value="Unassembled WGS sequence"/>
</dbReference>